<reference evidence="1" key="1">
    <citation type="submission" date="2021-06" db="EMBL/GenBank/DDBJ databases">
        <authorList>
            <person name="Kallberg Y."/>
            <person name="Tangrot J."/>
            <person name="Rosling A."/>
        </authorList>
    </citation>
    <scope>NUCLEOTIDE SEQUENCE</scope>
    <source>
        <strain evidence="1">MA453B</strain>
    </source>
</reference>
<protein>
    <submittedName>
        <fullName evidence="1">17163_t:CDS:1</fullName>
    </submittedName>
</protein>
<dbReference type="EMBL" id="CAJVPY010003822">
    <property type="protein sequence ID" value="CAG8602676.1"/>
    <property type="molecule type" value="Genomic_DNA"/>
</dbReference>
<proteinExistence type="predicted"/>
<evidence type="ECO:0000313" key="1">
    <source>
        <dbReference type="EMBL" id="CAG8602676.1"/>
    </source>
</evidence>
<keyword evidence="2" id="KW-1185">Reference proteome</keyword>
<dbReference type="OrthoDB" id="10289408at2759"/>
<evidence type="ECO:0000313" key="2">
    <source>
        <dbReference type="Proteomes" id="UP000789405"/>
    </source>
</evidence>
<comment type="caution">
    <text evidence="1">The sequence shown here is derived from an EMBL/GenBank/DDBJ whole genome shotgun (WGS) entry which is preliminary data.</text>
</comment>
<sequence>MARWRFKAAQLLGDLNVRMKWEPEREIFSAGGKEDQGKTRHDLVRGIKRCF</sequence>
<gene>
    <name evidence="1" type="ORF">DERYTH_LOCUS7725</name>
</gene>
<accession>A0A9N9GEW6</accession>
<dbReference type="Proteomes" id="UP000789405">
    <property type="component" value="Unassembled WGS sequence"/>
</dbReference>
<organism evidence="1 2">
    <name type="scientific">Dentiscutata erythropus</name>
    <dbReference type="NCBI Taxonomy" id="1348616"/>
    <lineage>
        <taxon>Eukaryota</taxon>
        <taxon>Fungi</taxon>
        <taxon>Fungi incertae sedis</taxon>
        <taxon>Mucoromycota</taxon>
        <taxon>Glomeromycotina</taxon>
        <taxon>Glomeromycetes</taxon>
        <taxon>Diversisporales</taxon>
        <taxon>Gigasporaceae</taxon>
        <taxon>Dentiscutata</taxon>
    </lineage>
</organism>
<name>A0A9N9GEW6_9GLOM</name>
<dbReference type="AlphaFoldDB" id="A0A9N9GEW6"/>